<protein>
    <recommendedName>
        <fullName evidence="1">DUF6590 domain-containing protein</fullName>
    </recommendedName>
</protein>
<evidence type="ECO:0000313" key="3">
    <source>
        <dbReference type="Proteomes" id="UP001303889"/>
    </source>
</evidence>
<organism evidence="2 3">
    <name type="scientific">Staphylotrichum tortipilum</name>
    <dbReference type="NCBI Taxonomy" id="2831512"/>
    <lineage>
        <taxon>Eukaryota</taxon>
        <taxon>Fungi</taxon>
        <taxon>Dikarya</taxon>
        <taxon>Ascomycota</taxon>
        <taxon>Pezizomycotina</taxon>
        <taxon>Sordariomycetes</taxon>
        <taxon>Sordariomycetidae</taxon>
        <taxon>Sordariales</taxon>
        <taxon>Chaetomiaceae</taxon>
        <taxon>Staphylotrichum</taxon>
    </lineage>
</organism>
<gene>
    <name evidence="2" type="ORF">C8A05DRAFT_20487</name>
</gene>
<accession>A0AAN6M830</accession>
<feature type="domain" description="DUF6590" evidence="1">
    <location>
        <begin position="2"/>
        <end position="110"/>
    </location>
</feature>
<dbReference type="InterPro" id="IPR046497">
    <property type="entry name" value="DUF6590"/>
</dbReference>
<proteinExistence type="predicted"/>
<keyword evidence="3" id="KW-1185">Reference proteome</keyword>
<comment type="caution">
    <text evidence="2">The sequence shown here is derived from an EMBL/GenBank/DDBJ whole genome shotgun (WGS) entry which is preliminary data.</text>
</comment>
<sequence>ARFRWFVVVRRRLHHSLCFAITSYLRQTNTTATGSSAQRAIVLHSASVAPPAPYEEERITGAPIAVIIEEQDLFISPLARLDCSRVYTVEDGGRAAKVGRVHPDSLGELEDYYRACVE</sequence>
<evidence type="ECO:0000313" key="2">
    <source>
        <dbReference type="EMBL" id="KAK3896557.1"/>
    </source>
</evidence>
<dbReference type="AlphaFoldDB" id="A0AAN6M830"/>
<dbReference type="EMBL" id="MU856541">
    <property type="protein sequence ID" value="KAK3896557.1"/>
    <property type="molecule type" value="Genomic_DNA"/>
</dbReference>
<dbReference type="Proteomes" id="UP001303889">
    <property type="component" value="Unassembled WGS sequence"/>
</dbReference>
<evidence type="ECO:0000259" key="1">
    <source>
        <dbReference type="Pfam" id="PF20233"/>
    </source>
</evidence>
<feature type="non-terminal residue" evidence="2">
    <location>
        <position position="1"/>
    </location>
</feature>
<dbReference type="Pfam" id="PF20233">
    <property type="entry name" value="DUF6590"/>
    <property type="match status" value="1"/>
</dbReference>
<name>A0AAN6M830_9PEZI</name>
<reference evidence="2" key="1">
    <citation type="journal article" date="2023" name="Mol. Phylogenet. Evol.">
        <title>Genome-scale phylogeny and comparative genomics of the fungal order Sordariales.</title>
        <authorList>
            <person name="Hensen N."/>
            <person name="Bonometti L."/>
            <person name="Westerberg I."/>
            <person name="Brannstrom I.O."/>
            <person name="Guillou S."/>
            <person name="Cros-Aarteil S."/>
            <person name="Calhoun S."/>
            <person name="Haridas S."/>
            <person name="Kuo A."/>
            <person name="Mondo S."/>
            <person name="Pangilinan J."/>
            <person name="Riley R."/>
            <person name="LaButti K."/>
            <person name="Andreopoulos B."/>
            <person name="Lipzen A."/>
            <person name="Chen C."/>
            <person name="Yan M."/>
            <person name="Daum C."/>
            <person name="Ng V."/>
            <person name="Clum A."/>
            <person name="Steindorff A."/>
            <person name="Ohm R.A."/>
            <person name="Martin F."/>
            <person name="Silar P."/>
            <person name="Natvig D.O."/>
            <person name="Lalanne C."/>
            <person name="Gautier V."/>
            <person name="Ament-Velasquez S.L."/>
            <person name="Kruys A."/>
            <person name="Hutchinson M.I."/>
            <person name="Powell A.J."/>
            <person name="Barry K."/>
            <person name="Miller A.N."/>
            <person name="Grigoriev I.V."/>
            <person name="Debuchy R."/>
            <person name="Gladieux P."/>
            <person name="Hiltunen Thoren M."/>
            <person name="Johannesson H."/>
        </authorList>
    </citation>
    <scope>NUCLEOTIDE SEQUENCE</scope>
    <source>
        <strain evidence="2">CBS 103.79</strain>
    </source>
</reference>
<reference evidence="2" key="2">
    <citation type="submission" date="2023-05" db="EMBL/GenBank/DDBJ databases">
        <authorList>
            <consortium name="Lawrence Berkeley National Laboratory"/>
            <person name="Steindorff A."/>
            <person name="Hensen N."/>
            <person name="Bonometti L."/>
            <person name="Westerberg I."/>
            <person name="Brannstrom I.O."/>
            <person name="Guillou S."/>
            <person name="Cros-Aarteil S."/>
            <person name="Calhoun S."/>
            <person name="Haridas S."/>
            <person name="Kuo A."/>
            <person name="Mondo S."/>
            <person name="Pangilinan J."/>
            <person name="Riley R."/>
            <person name="Labutti K."/>
            <person name="Andreopoulos B."/>
            <person name="Lipzen A."/>
            <person name="Chen C."/>
            <person name="Yanf M."/>
            <person name="Daum C."/>
            <person name="Ng V."/>
            <person name="Clum A."/>
            <person name="Ohm R."/>
            <person name="Martin F."/>
            <person name="Silar P."/>
            <person name="Natvig D."/>
            <person name="Lalanne C."/>
            <person name="Gautier V."/>
            <person name="Ament-Velasquez S.L."/>
            <person name="Kruys A."/>
            <person name="Hutchinson M.I."/>
            <person name="Powell A.J."/>
            <person name="Barry K."/>
            <person name="Miller A.N."/>
            <person name="Grigoriev I.V."/>
            <person name="Debuchy R."/>
            <person name="Gladieux P."/>
            <person name="Thoren M.H."/>
            <person name="Johannesson H."/>
        </authorList>
    </citation>
    <scope>NUCLEOTIDE SEQUENCE</scope>
    <source>
        <strain evidence="2">CBS 103.79</strain>
    </source>
</reference>